<dbReference type="EMBL" id="QKOE01000009">
    <property type="protein sequence ID" value="PZA16046.1"/>
    <property type="molecule type" value="Genomic_DNA"/>
</dbReference>
<dbReference type="Gene3D" id="2.102.10.10">
    <property type="entry name" value="Rieske [2Fe-2S] iron-sulphur domain"/>
    <property type="match status" value="1"/>
</dbReference>
<evidence type="ECO:0000256" key="3">
    <source>
        <dbReference type="ARBA" id="ARBA00023004"/>
    </source>
</evidence>
<evidence type="ECO:0000313" key="7">
    <source>
        <dbReference type="Proteomes" id="UP000248259"/>
    </source>
</evidence>
<evidence type="ECO:0000259" key="5">
    <source>
        <dbReference type="PROSITE" id="PS51296"/>
    </source>
</evidence>
<keyword evidence="7" id="KW-1185">Reference proteome</keyword>
<feature type="domain" description="Rieske" evidence="5">
    <location>
        <begin position="6"/>
        <end position="112"/>
    </location>
</feature>
<organism evidence="6 7">
    <name type="scientific">Parazoarcus communis SWub3 = DSM 12120</name>
    <dbReference type="NCBI Taxonomy" id="1121029"/>
    <lineage>
        <taxon>Bacteria</taxon>
        <taxon>Pseudomonadati</taxon>
        <taxon>Pseudomonadota</taxon>
        <taxon>Betaproteobacteria</taxon>
        <taxon>Rhodocyclales</taxon>
        <taxon>Zoogloeaceae</taxon>
        <taxon>Parazoarcus</taxon>
    </lineage>
</organism>
<keyword evidence="1" id="KW-0001">2Fe-2S</keyword>
<dbReference type="SUPFAM" id="SSF50022">
    <property type="entry name" value="ISP domain"/>
    <property type="match status" value="1"/>
</dbReference>
<keyword evidence="3" id="KW-0408">Iron</keyword>
<dbReference type="Proteomes" id="UP000248259">
    <property type="component" value="Unassembled WGS sequence"/>
</dbReference>
<accession>A0A323UXS8</accession>
<comment type="caution">
    <text evidence="6">The sequence shown here is derived from an EMBL/GenBank/DDBJ whole genome shotgun (WGS) entry which is preliminary data.</text>
</comment>
<dbReference type="InterPro" id="IPR017941">
    <property type="entry name" value="Rieske_2Fe-2S"/>
</dbReference>
<keyword evidence="2" id="KW-0479">Metal-binding</keyword>
<protein>
    <submittedName>
        <fullName evidence="6">Rieske (2Fe-2S) protein</fullName>
    </submittedName>
</protein>
<proteinExistence type="predicted"/>
<gene>
    <name evidence="6" type="ORF">DNK49_13585</name>
</gene>
<evidence type="ECO:0000256" key="2">
    <source>
        <dbReference type="ARBA" id="ARBA00022723"/>
    </source>
</evidence>
<keyword evidence="4" id="KW-0411">Iron-sulfur</keyword>
<dbReference type="RefSeq" id="WP_110525421.1">
    <property type="nucleotide sequence ID" value="NZ_QKOE01000009.1"/>
</dbReference>
<evidence type="ECO:0000313" key="6">
    <source>
        <dbReference type="EMBL" id="PZA16046.1"/>
    </source>
</evidence>
<sequence>MVAGESLICPAGDLLDGGDGVRFRVLHHGRPEPAFAVRYGGQVYAYLNRCAHVPVELDWMPGKFFDLTRHQLICAVHGAHYDPRNGRCTMGPCRGASLISLAVIERDGLVFLEAGSVLAEQ</sequence>
<evidence type="ECO:0000256" key="1">
    <source>
        <dbReference type="ARBA" id="ARBA00022714"/>
    </source>
</evidence>
<dbReference type="CDD" id="cd03467">
    <property type="entry name" value="Rieske"/>
    <property type="match status" value="1"/>
</dbReference>
<dbReference type="InterPro" id="IPR036922">
    <property type="entry name" value="Rieske_2Fe-2S_sf"/>
</dbReference>
<dbReference type="PROSITE" id="PS51296">
    <property type="entry name" value="RIESKE"/>
    <property type="match status" value="1"/>
</dbReference>
<dbReference type="GO" id="GO:0046872">
    <property type="term" value="F:metal ion binding"/>
    <property type="evidence" value="ECO:0007669"/>
    <property type="project" value="UniProtKB-KW"/>
</dbReference>
<dbReference type="GO" id="GO:0051537">
    <property type="term" value="F:2 iron, 2 sulfur cluster binding"/>
    <property type="evidence" value="ECO:0007669"/>
    <property type="project" value="UniProtKB-KW"/>
</dbReference>
<dbReference type="Pfam" id="PF00355">
    <property type="entry name" value="Rieske"/>
    <property type="match status" value="1"/>
</dbReference>
<dbReference type="OrthoDB" id="9794779at2"/>
<evidence type="ECO:0000256" key="4">
    <source>
        <dbReference type="ARBA" id="ARBA00023014"/>
    </source>
</evidence>
<dbReference type="PANTHER" id="PTHR40261:SF1">
    <property type="entry name" value="RIESKE DOMAIN-CONTAINING PROTEIN"/>
    <property type="match status" value="1"/>
</dbReference>
<dbReference type="PANTHER" id="PTHR40261">
    <property type="match status" value="1"/>
</dbReference>
<reference evidence="6 7" key="1">
    <citation type="submission" date="2018-06" db="EMBL/GenBank/DDBJ databases">
        <title>Azoarcus communis strain SWub3 genome.</title>
        <authorList>
            <person name="Zorraquino Salvo V."/>
            <person name="Toubiana D."/>
            <person name="Blumwald E."/>
        </authorList>
    </citation>
    <scope>NUCLEOTIDE SEQUENCE [LARGE SCALE GENOMIC DNA]</scope>
    <source>
        <strain evidence="6 7">SWub3</strain>
    </source>
</reference>
<dbReference type="AlphaFoldDB" id="A0A323UXS8"/>
<name>A0A323UXS8_9RHOO</name>